<dbReference type="EMBL" id="JBHLWQ010000103">
    <property type="protein sequence ID" value="MFC0200834.1"/>
    <property type="molecule type" value="Genomic_DNA"/>
</dbReference>
<evidence type="ECO:0000259" key="1">
    <source>
        <dbReference type="PROSITE" id="PS50943"/>
    </source>
</evidence>
<proteinExistence type="predicted"/>
<gene>
    <name evidence="2" type="ORF">ACFFIZ_11065</name>
</gene>
<dbReference type="InterPro" id="IPR010982">
    <property type="entry name" value="Lambda_DNA-bd_dom_sf"/>
</dbReference>
<name>A0ABV6CJA4_9RHOB</name>
<sequence>MSKAGERLIGAAKEALSIARGDIEPAGTFIPADIDVRGIRTKTKLSQEDFAAVFGFSVSQIRQWEQHRCRPLGGVRAYLMLIDARPDVMVMMLREMAASKAAEAA</sequence>
<organism evidence="2 3">
    <name type="scientific">Paracoccus rhizosphaerae</name>
    <dbReference type="NCBI Taxonomy" id="1133347"/>
    <lineage>
        <taxon>Bacteria</taxon>
        <taxon>Pseudomonadati</taxon>
        <taxon>Pseudomonadota</taxon>
        <taxon>Alphaproteobacteria</taxon>
        <taxon>Rhodobacterales</taxon>
        <taxon>Paracoccaceae</taxon>
        <taxon>Paracoccus</taxon>
    </lineage>
</organism>
<feature type="domain" description="HTH cro/C1-type" evidence="1">
    <location>
        <begin position="36"/>
        <end position="66"/>
    </location>
</feature>
<dbReference type="PROSITE" id="PS50943">
    <property type="entry name" value="HTH_CROC1"/>
    <property type="match status" value="1"/>
</dbReference>
<dbReference type="SUPFAM" id="SSF47413">
    <property type="entry name" value="lambda repressor-like DNA-binding domains"/>
    <property type="match status" value="1"/>
</dbReference>
<protein>
    <submittedName>
        <fullName evidence="2">Helix-turn-helix domain-containing protein</fullName>
    </submittedName>
</protein>
<comment type="caution">
    <text evidence="2">The sequence shown here is derived from an EMBL/GenBank/DDBJ whole genome shotgun (WGS) entry which is preliminary data.</text>
</comment>
<keyword evidence="3" id="KW-1185">Reference proteome</keyword>
<accession>A0ABV6CJA4</accession>
<dbReference type="CDD" id="cd00093">
    <property type="entry name" value="HTH_XRE"/>
    <property type="match status" value="1"/>
</dbReference>
<dbReference type="RefSeq" id="WP_265507966.1">
    <property type="nucleotide sequence ID" value="NZ_JAOTBE010000049.1"/>
</dbReference>
<dbReference type="Gene3D" id="1.10.260.40">
    <property type="entry name" value="lambda repressor-like DNA-binding domains"/>
    <property type="match status" value="1"/>
</dbReference>
<reference evidence="2 3" key="1">
    <citation type="submission" date="2024-09" db="EMBL/GenBank/DDBJ databases">
        <authorList>
            <person name="Sun Q."/>
            <person name="Mori K."/>
        </authorList>
    </citation>
    <scope>NUCLEOTIDE SEQUENCE [LARGE SCALE GENOMIC DNA]</scope>
    <source>
        <strain evidence="2 3">CCM 7904</strain>
    </source>
</reference>
<dbReference type="InterPro" id="IPR001387">
    <property type="entry name" value="Cro/C1-type_HTH"/>
</dbReference>
<evidence type="ECO:0000313" key="3">
    <source>
        <dbReference type="Proteomes" id="UP001589795"/>
    </source>
</evidence>
<dbReference type="Proteomes" id="UP001589795">
    <property type="component" value="Unassembled WGS sequence"/>
</dbReference>
<evidence type="ECO:0000313" key="2">
    <source>
        <dbReference type="EMBL" id="MFC0200834.1"/>
    </source>
</evidence>